<keyword evidence="1" id="KW-1133">Transmembrane helix</keyword>
<sequence length="145" mass="15770">MARVVEHLAAARIYGEQFTRAGKSRRRRAMTGRGLGGVILPVAMTMAFLSLAACHSGGQVARTAKPGAGAERAISERSCDSLAATHRARWHGEAYEKAQRDIVVMGEIERIRIIRPGDVVTMDYDPHRLNVTLDAASIVRDVECG</sequence>
<evidence type="ECO:0000313" key="2">
    <source>
        <dbReference type="EMBL" id="ABS61836.1"/>
    </source>
</evidence>
<reference evidence="2 3" key="1">
    <citation type="journal article" date="2011" name="Stand. Genomic Sci.">
        <title>Complete genome sequence of Parvibaculum lavamentivorans type strain (DS-1(T)).</title>
        <authorList>
            <person name="Schleheck D."/>
            <person name="Weiss M."/>
            <person name="Pitluck S."/>
            <person name="Bruce D."/>
            <person name="Land M.L."/>
            <person name="Han S."/>
            <person name="Saunders E."/>
            <person name="Tapia R."/>
            <person name="Detter C."/>
            <person name="Brettin T."/>
            <person name="Han J."/>
            <person name="Woyke T."/>
            <person name="Goodwin L."/>
            <person name="Pennacchio L."/>
            <person name="Nolan M."/>
            <person name="Cook A.M."/>
            <person name="Kjelleberg S."/>
            <person name="Thomas T."/>
        </authorList>
    </citation>
    <scope>NUCLEOTIDE SEQUENCE [LARGE SCALE GENOMIC DNA]</scope>
    <source>
        <strain evidence="3">DS-1 / DSM 13023 / NCIMB 13966</strain>
    </source>
</reference>
<dbReference type="KEGG" id="pla:Plav_0213"/>
<dbReference type="AlphaFoldDB" id="A7HPK3"/>
<feature type="transmembrane region" description="Helical" evidence="1">
    <location>
        <begin position="34"/>
        <end position="53"/>
    </location>
</feature>
<proteinExistence type="predicted"/>
<dbReference type="OrthoDB" id="8724542at2"/>
<evidence type="ECO:0008006" key="4">
    <source>
        <dbReference type="Google" id="ProtNLM"/>
    </source>
</evidence>
<name>A7HPK3_PARL1</name>
<dbReference type="InterPro" id="IPR021719">
    <property type="entry name" value="Prot_inh_I78"/>
</dbReference>
<dbReference type="Pfam" id="PF11720">
    <property type="entry name" value="Inhibitor_I78"/>
    <property type="match status" value="1"/>
</dbReference>
<evidence type="ECO:0000256" key="1">
    <source>
        <dbReference type="SAM" id="Phobius"/>
    </source>
</evidence>
<dbReference type="Gene3D" id="3.30.10.10">
    <property type="entry name" value="Trypsin Inhibitor V, subunit A"/>
    <property type="match status" value="1"/>
</dbReference>
<organism evidence="2 3">
    <name type="scientific">Parvibaculum lavamentivorans (strain DS-1 / DSM 13023 / NCIMB 13966)</name>
    <dbReference type="NCBI Taxonomy" id="402881"/>
    <lineage>
        <taxon>Bacteria</taxon>
        <taxon>Pseudomonadati</taxon>
        <taxon>Pseudomonadota</taxon>
        <taxon>Alphaproteobacteria</taxon>
        <taxon>Hyphomicrobiales</taxon>
        <taxon>Parvibaculaceae</taxon>
        <taxon>Parvibaculum</taxon>
    </lineage>
</organism>
<dbReference type="Proteomes" id="UP000006377">
    <property type="component" value="Chromosome"/>
</dbReference>
<keyword evidence="1" id="KW-0472">Membrane</keyword>
<dbReference type="HOGENOM" id="CLU_1785020_0_0_5"/>
<dbReference type="EMBL" id="CP000774">
    <property type="protein sequence ID" value="ABS61836.1"/>
    <property type="molecule type" value="Genomic_DNA"/>
</dbReference>
<dbReference type="STRING" id="402881.Plav_0213"/>
<keyword evidence="1" id="KW-0812">Transmembrane</keyword>
<protein>
    <recommendedName>
        <fullName evidence="4">Proteinase inhibitor I78</fullName>
    </recommendedName>
</protein>
<accession>A7HPK3</accession>
<evidence type="ECO:0000313" key="3">
    <source>
        <dbReference type="Proteomes" id="UP000006377"/>
    </source>
</evidence>
<gene>
    <name evidence="2" type="ordered locus">Plav_0213</name>
</gene>
<keyword evidence="3" id="KW-1185">Reference proteome</keyword>